<dbReference type="GO" id="GO:0008017">
    <property type="term" value="F:microtubule binding"/>
    <property type="evidence" value="ECO:0007669"/>
    <property type="project" value="TreeGrafter"/>
</dbReference>
<keyword evidence="2" id="KW-0963">Cytoplasm</keyword>
<dbReference type="PROSITE" id="PS50077">
    <property type="entry name" value="HEAT_REPEAT"/>
    <property type="match status" value="2"/>
</dbReference>
<feature type="region of interest" description="Disordered" evidence="6">
    <location>
        <begin position="226"/>
        <end position="259"/>
    </location>
</feature>
<dbReference type="GO" id="GO:0005881">
    <property type="term" value="C:cytoplasmic microtubule"/>
    <property type="evidence" value="ECO:0007669"/>
    <property type="project" value="TreeGrafter"/>
</dbReference>
<evidence type="ECO:0000256" key="5">
    <source>
        <dbReference type="PROSITE-ProRule" id="PRU00103"/>
    </source>
</evidence>
<evidence type="ECO:0000256" key="4">
    <source>
        <dbReference type="ARBA" id="ARBA00023212"/>
    </source>
</evidence>
<evidence type="ECO:0000256" key="6">
    <source>
        <dbReference type="SAM" id="MobiDB-lite"/>
    </source>
</evidence>
<reference evidence="8" key="1">
    <citation type="submission" date="2020-03" db="EMBL/GenBank/DDBJ databases">
        <title>A high-quality chromosome-level genome assembly of a woody plant with both climbing and erect habits, Rhamnella rubrinervis.</title>
        <authorList>
            <person name="Lu Z."/>
            <person name="Yang Y."/>
            <person name="Zhu X."/>
            <person name="Sun Y."/>
        </authorList>
    </citation>
    <scope>NUCLEOTIDE SEQUENCE</scope>
    <source>
        <strain evidence="8">BYM</strain>
        <tissue evidence="8">Leaf</tissue>
    </source>
</reference>
<comment type="subcellular location">
    <subcellularLocation>
        <location evidence="1">Cytoplasm</location>
        <location evidence="1">Cytoskeleton</location>
    </subcellularLocation>
</comment>
<dbReference type="Pfam" id="PF21041">
    <property type="entry name" value="XMAP215_CLASP_TOG"/>
    <property type="match status" value="1"/>
</dbReference>
<dbReference type="GO" id="GO:0031110">
    <property type="term" value="P:regulation of microtubule polymerization or depolymerization"/>
    <property type="evidence" value="ECO:0007669"/>
    <property type="project" value="UniProtKB-ARBA"/>
</dbReference>
<dbReference type="FunFam" id="1.25.10.10:FF:000580">
    <property type="entry name" value="Protein peg1"/>
    <property type="match status" value="1"/>
</dbReference>
<dbReference type="GO" id="GO:1902903">
    <property type="term" value="P:regulation of supramolecular fiber organization"/>
    <property type="evidence" value="ECO:0007669"/>
    <property type="project" value="UniProtKB-ARBA"/>
</dbReference>
<proteinExistence type="predicted"/>
<dbReference type="GO" id="GO:0005819">
    <property type="term" value="C:spindle"/>
    <property type="evidence" value="ECO:0007669"/>
    <property type="project" value="UniProtKB-ARBA"/>
</dbReference>
<feature type="domain" description="TOG" evidence="7">
    <location>
        <begin position="780"/>
        <end position="1030"/>
    </location>
</feature>
<feature type="region of interest" description="Disordered" evidence="6">
    <location>
        <begin position="1076"/>
        <end position="1096"/>
    </location>
</feature>
<evidence type="ECO:0000313" key="9">
    <source>
        <dbReference type="Proteomes" id="UP000796880"/>
    </source>
</evidence>
<sequence>MEEALELARAKDTKERMAGVERLHQLLEASRKSLGSSEVTALVDCCLDLLKDNNFRVSQGALQALASAAVLSGEHLKLHFNALVPAVVERLGDGKQPVRDAARRLLLTLMEVSSPTIIVERAGSYAWTHRSWRVREEFARTVTSAIGLFSSTELPLQRAILPPILQLLNDSNPGVREAAILCIEEMYAQAGSQFRDELQRHHLPTYMVKDINARLERIEPKIRSSDVASGNFSTGEMKPVHLNSKKSSPKAKNSSREISLFGGEDVTEKPIEPIKVYSEKELIREMEKIASTLVPEKDWSVRISAMQRVEGLIYGGATDYPCFRGLLKQLVGPLSTQLSDRRSSIVKQACHLLCFLSKELLGDFEACAEILIPVLFKLVVITVLVIAESADNCIKTMLRNCKVARVLPRIADCAKNDRNAVLRARCCEYALLILEHWPDAPEIQRSADLYEDLIKCCVADAMSEVRSTARMCYRMFSKTWPDRSRRLFLSFDPVIQRLINEEDGGIHRRHASPSVRDRGSLTAFAQSSAASNLPGYGTSAIVAMDRSSNLSTGTSLSSGLLSQAKSLGKGAERSLESVLHSSKQKVTAIESMLRGLDLSDKHNSSTLRSSSLDLGVEPPSSRDPPFPAALPASNHLTSSLADSTTSSISKGSNRNGGLGLSDIITQIQASKDSGRLSHRSNASSEHLPGLSSYTAKRATERLQERGSIEDNNDFREARRYMNSQLERQYTDTPYKDGNFRDTQNSSIPNFQRPLLRKNVVGRMSAGRRRSFDDSQLSLGDIANFVDGPASLSDALSEGLSPSSDWCARVAAFNYLRSLLQQGPKGIQEVVQNFEKVMKLFFQHLDDPHHKVAQAALSTLADIIPSCRKPFESYMERILPHVFSRLIDPKELVRQPCSTTLDIVSKTYSVDSLLPALLRSLDEQRSPKAKLAVIEFAIASFNKHAVNSEGSGNSGILKLWLSKLTPLAHDKNTKLKEAAITCIISVYSHFDPTAVLNFILSLSVEEQNSLRRALKQYTPRIEVDLMNFLQNKKERQRSKSSYDPSDVVGTSSEEGYIGVSKKSNFFGRFSAGSVESDGGRKWSSTQESVPISGSMGQTGSDEIQENLYQHFDASSNSDLLNLKTKELTYNANSLSQSLGTRTSVLENIDSGVNFEASSTPHLDVNGLRSLDHTGLAESIEYDNEIPNEMDLNNHKFKALKVNSMPESGPSIPQIIHLICNGTEESPTASKRGALQQLIEASMANDHSVWTKYFNQILTVVLEVVDDSDASIRELSLSLIIEMLKHQKDAMEDSVEIIIEKLLHVTKDVVLNVANEAEHCLTIVLSQYDPFRCLSVIVPLLVTEDDKTLVTCINCLTKLVSRLSQEELMAQLPSFLPALFEAFGSQSADVRKTVVFCLVDIYIMLGKAFVPYLEGLNSTQLRLVTIYANRISQARTGTAIDTNHD</sequence>
<dbReference type="EMBL" id="VOIH02000010">
    <property type="protein sequence ID" value="KAF3436034.1"/>
    <property type="molecule type" value="Genomic_DNA"/>
</dbReference>
<feature type="compositionally biased region" description="Polar residues" evidence="6">
    <location>
        <begin position="1081"/>
        <end position="1096"/>
    </location>
</feature>
<dbReference type="GO" id="GO:0000226">
    <property type="term" value="P:microtubule cytoskeleton organization"/>
    <property type="evidence" value="ECO:0007669"/>
    <property type="project" value="UniProtKB-ARBA"/>
</dbReference>
<evidence type="ECO:0000256" key="2">
    <source>
        <dbReference type="ARBA" id="ARBA00022490"/>
    </source>
</evidence>
<keyword evidence="3" id="KW-0677">Repeat</keyword>
<organism evidence="8 9">
    <name type="scientific">Rhamnella rubrinervis</name>
    <dbReference type="NCBI Taxonomy" id="2594499"/>
    <lineage>
        <taxon>Eukaryota</taxon>
        <taxon>Viridiplantae</taxon>
        <taxon>Streptophyta</taxon>
        <taxon>Embryophyta</taxon>
        <taxon>Tracheophyta</taxon>
        <taxon>Spermatophyta</taxon>
        <taxon>Magnoliopsida</taxon>
        <taxon>eudicotyledons</taxon>
        <taxon>Gunneridae</taxon>
        <taxon>Pentapetalae</taxon>
        <taxon>rosids</taxon>
        <taxon>fabids</taxon>
        <taxon>Rosales</taxon>
        <taxon>Rhamnaceae</taxon>
        <taxon>rhamnoid group</taxon>
        <taxon>Rhamneae</taxon>
        <taxon>Rhamnella</taxon>
    </lineage>
</organism>
<dbReference type="Proteomes" id="UP000796880">
    <property type="component" value="Unassembled WGS sequence"/>
</dbReference>
<keyword evidence="4" id="KW-0206">Cytoskeleton</keyword>
<name>A0A8K0DXG4_9ROSA</name>
<dbReference type="InterPro" id="IPR016024">
    <property type="entry name" value="ARM-type_fold"/>
</dbReference>
<dbReference type="SUPFAM" id="SSF48371">
    <property type="entry name" value="ARM repeat"/>
    <property type="match status" value="2"/>
</dbReference>
<evidence type="ECO:0000313" key="8">
    <source>
        <dbReference type="EMBL" id="KAF3436034.1"/>
    </source>
</evidence>
<dbReference type="PANTHER" id="PTHR21567:SF9">
    <property type="entry name" value="CLIP-ASSOCIATING PROTEIN"/>
    <property type="match status" value="1"/>
</dbReference>
<dbReference type="SMART" id="SM01349">
    <property type="entry name" value="TOG"/>
    <property type="match status" value="4"/>
</dbReference>
<protein>
    <recommendedName>
        <fullName evidence="7">TOG domain-containing protein</fullName>
    </recommendedName>
</protein>
<dbReference type="Pfam" id="PF21040">
    <property type="entry name" value="CEP104-like_TOG"/>
    <property type="match status" value="1"/>
</dbReference>
<evidence type="ECO:0000256" key="3">
    <source>
        <dbReference type="ARBA" id="ARBA00022737"/>
    </source>
</evidence>
<feature type="repeat" description="HEAT" evidence="5">
    <location>
        <begin position="160"/>
        <end position="198"/>
    </location>
</feature>
<evidence type="ECO:0000256" key="1">
    <source>
        <dbReference type="ARBA" id="ARBA00004245"/>
    </source>
</evidence>
<keyword evidence="9" id="KW-1185">Reference proteome</keyword>
<feature type="region of interest" description="Disordered" evidence="6">
    <location>
        <begin position="599"/>
        <end position="658"/>
    </location>
</feature>
<accession>A0A8K0DXG4</accession>
<feature type="repeat" description="HEAT" evidence="5">
    <location>
        <begin position="83"/>
        <end position="121"/>
    </location>
</feature>
<dbReference type="Pfam" id="PF12348">
    <property type="entry name" value="CLASP_N"/>
    <property type="match status" value="2"/>
</dbReference>
<dbReference type="InterPro" id="IPR021133">
    <property type="entry name" value="HEAT_type_2"/>
</dbReference>
<feature type="domain" description="TOG" evidence="7">
    <location>
        <begin position="281"/>
        <end position="513"/>
    </location>
</feature>
<dbReference type="InterPro" id="IPR011989">
    <property type="entry name" value="ARM-like"/>
</dbReference>
<dbReference type="PANTHER" id="PTHR21567">
    <property type="entry name" value="CLASP"/>
    <property type="match status" value="1"/>
</dbReference>
<dbReference type="InterPro" id="IPR048491">
    <property type="entry name" value="XMAP215_CLASP_TOG"/>
</dbReference>
<dbReference type="InterPro" id="IPR024395">
    <property type="entry name" value="CLASP_N_dom"/>
</dbReference>
<comment type="caution">
    <text evidence="8">The sequence shown here is derived from an EMBL/GenBank/DDBJ whole genome shotgun (WGS) entry which is preliminary data.</text>
</comment>
<dbReference type="GO" id="GO:0000278">
    <property type="term" value="P:mitotic cell cycle"/>
    <property type="evidence" value="ECO:0007669"/>
    <property type="project" value="UniProtKB-ARBA"/>
</dbReference>
<dbReference type="Gene3D" id="1.25.10.10">
    <property type="entry name" value="Leucine-rich Repeat Variant"/>
    <property type="match status" value="4"/>
</dbReference>
<feature type="compositionally biased region" description="Low complexity" evidence="6">
    <location>
        <begin position="637"/>
        <end position="649"/>
    </location>
</feature>
<feature type="region of interest" description="Disordered" evidence="6">
    <location>
        <begin position="671"/>
        <end position="692"/>
    </location>
</feature>
<evidence type="ECO:0000259" key="7">
    <source>
        <dbReference type="SMART" id="SM01349"/>
    </source>
</evidence>
<feature type="domain" description="TOG" evidence="7">
    <location>
        <begin position="1205"/>
        <end position="1435"/>
    </location>
</feature>
<dbReference type="OrthoDB" id="46159at2759"/>
<gene>
    <name evidence="8" type="ORF">FNV43_RR23126</name>
</gene>
<dbReference type="InterPro" id="IPR034085">
    <property type="entry name" value="TOG"/>
</dbReference>
<feature type="domain" description="TOG" evidence="7">
    <location>
        <begin position="3"/>
        <end position="224"/>
    </location>
</feature>